<dbReference type="SMART" id="SM00044">
    <property type="entry name" value="CYCc"/>
    <property type="match status" value="1"/>
</dbReference>
<organism evidence="3 4">
    <name type="scientific">Luteolibacter soli</name>
    <dbReference type="NCBI Taxonomy" id="3135280"/>
    <lineage>
        <taxon>Bacteria</taxon>
        <taxon>Pseudomonadati</taxon>
        <taxon>Verrucomicrobiota</taxon>
        <taxon>Verrucomicrobiia</taxon>
        <taxon>Verrucomicrobiales</taxon>
        <taxon>Verrucomicrobiaceae</taxon>
        <taxon>Luteolibacter</taxon>
    </lineage>
</organism>
<dbReference type="Gene3D" id="3.30.70.1230">
    <property type="entry name" value="Nucleotide cyclase"/>
    <property type="match status" value="1"/>
</dbReference>
<dbReference type="InterPro" id="IPR001054">
    <property type="entry name" value="A/G_cyclase"/>
</dbReference>
<dbReference type="RefSeq" id="WP_341405473.1">
    <property type="nucleotide sequence ID" value="NZ_JBBUKT010000005.1"/>
</dbReference>
<dbReference type="GO" id="GO:0016829">
    <property type="term" value="F:lyase activity"/>
    <property type="evidence" value="ECO:0007669"/>
    <property type="project" value="UniProtKB-KW"/>
</dbReference>
<protein>
    <submittedName>
        <fullName evidence="3">Adenylate/guanylate cyclase domain-containing protein</fullName>
        <ecNumber evidence="3">4.6.1.-</ecNumber>
    </submittedName>
</protein>
<keyword evidence="4" id="KW-1185">Reference proteome</keyword>
<dbReference type="Pfam" id="PF00211">
    <property type="entry name" value="Guanylate_cyc"/>
    <property type="match status" value="1"/>
</dbReference>
<evidence type="ECO:0000313" key="3">
    <source>
        <dbReference type="EMBL" id="MEK7951758.1"/>
    </source>
</evidence>
<evidence type="ECO:0000256" key="1">
    <source>
        <dbReference type="SAM" id="MobiDB-lite"/>
    </source>
</evidence>
<proteinExistence type="predicted"/>
<feature type="domain" description="Guanylate cyclase" evidence="2">
    <location>
        <begin position="26"/>
        <end position="147"/>
    </location>
</feature>
<feature type="region of interest" description="Disordered" evidence="1">
    <location>
        <begin position="209"/>
        <end position="255"/>
    </location>
</feature>
<keyword evidence="3" id="KW-0456">Lyase</keyword>
<sequence length="526" mass="57957">MDLQLAPDQRDRVEEFRRKHRIGLLTLLFTDMVGSTRLKQALGDKDGFDRIQQHHALVRQLLAAFPEGEEIGTSGDSFFLVFAKPSDAVKFSLLLQSRLRDLTANPDAPLQDRIGIHIGEVIIEERPGTSKPKDLYGIQVDICARVMSLGQGDQILMTRASFDNARQVLRGPELAEAELGPLTWTSHGPYLLQGVDEPLEVCEVGETGRAHLTPPADSSKARRAETQTSPLTKPNPTPPNTTAEKENPTQTQQRQPIRRWVIPLQITIVILGILIPMGVRNGWFHPKSPATELLRCTFETTEGYQAGQPVSGHGGWQRGAWKTQLPAGGEGIATGLLDGSSQQDGSPQQAFLGSVPGQTTPGVHASLRRTVTFTPASNSNSQATVDLHWRQQIKDSTDGIRNRFEWLFYNQSQQLLGGLLFDNATTHIMSRRPDNTLADTGLTFERGRTYPIQLHLDFHAKTWTATIDKASLGPFPLSPSDRDQPMNLGAISMTWWSVPENATTPNAPLTGNNLMAFDDLVITAPK</sequence>
<dbReference type="EC" id="4.6.1.-" evidence="3"/>
<reference evidence="3 4" key="1">
    <citation type="submission" date="2024-04" db="EMBL/GenBank/DDBJ databases">
        <title>Luteolibacter sp. isolated from soil.</title>
        <authorList>
            <person name="An J."/>
        </authorList>
    </citation>
    <scope>NUCLEOTIDE SEQUENCE [LARGE SCALE GENOMIC DNA]</scope>
    <source>
        <strain evidence="3 4">Y139</strain>
    </source>
</reference>
<dbReference type="PANTHER" id="PTHR43081:SF1">
    <property type="entry name" value="ADENYLATE CYCLASE, TERMINAL-DIFFERENTIATION SPECIFIC"/>
    <property type="match status" value="1"/>
</dbReference>
<name>A0ABU9AW17_9BACT</name>
<dbReference type="CDD" id="cd07302">
    <property type="entry name" value="CHD"/>
    <property type="match status" value="1"/>
</dbReference>
<dbReference type="EMBL" id="JBBUKT010000005">
    <property type="protein sequence ID" value="MEK7951758.1"/>
    <property type="molecule type" value="Genomic_DNA"/>
</dbReference>
<dbReference type="PROSITE" id="PS50125">
    <property type="entry name" value="GUANYLATE_CYCLASE_2"/>
    <property type="match status" value="1"/>
</dbReference>
<feature type="compositionally biased region" description="Low complexity" evidence="1">
    <location>
        <begin position="338"/>
        <end position="349"/>
    </location>
</feature>
<evidence type="ECO:0000259" key="2">
    <source>
        <dbReference type="PROSITE" id="PS50125"/>
    </source>
</evidence>
<comment type="caution">
    <text evidence="3">The sequence shown here is derived from an EMBL/GenBank/DDBJ whole genome shotgun (WGS) entry which is preliminary data.</text>
</comment>
<dbReference type="SUPFAM" id="SSF55073">
    <property type="entry name" value="Nucleotide cyclase"/>
    <property type="match status" value="1"/>
</dbReference>
<dbReference type="Proteomes" id="UP001371305">
    <property type="component" value="Unassembled WGS sequence"/>
</dbReference>
<accession>A0ABU9AW17</accession>
<dbReference type="PANTHER" id="PTHR43081">
    <property type="entry name" value="ADENYLATE CYCLASE, TERMINAL-DIFFERENTIATION SPECIFIC-RELATED"/>
    <property type="match status" value="1"/>
</dbReference>
<dbReference type="InterPro" id="IPR029787">
    <property type="entry name" value="Nucleotide_cyclase"/>
</dbReference>
<evidence type="ECO:0000313" key="4">
    <source>
        <dbReference type="Proteomes" id="UP001371305"/>
    </source>
</evidence>
<gene>
    <name evidence="3" type="ORF">WKV53_14670</name>
</gene>
<dbReference type="InterPro" id="IPR050697">
    <property type="entry name" value="Adenylyl/Guanylyl_Cyclase_3/4"/>
</dbReference>
<feature type="region of interest" description="Disordered" evidence="1">
    <location>
        <begin position="329"/>
        <end position="352"/>
    </location>
</feature>